<proteinExistence type="predicted"/>
<comment type="caution">
    <text evidence="1">The sequence shown here is derived from an EMBL/GenBank/DDBJ whole genome shotgun (WGS) entry which is preliminary data.</text>
</comment>
<gene>
    <name evidence="1" type="ORF">Salmuc_03859</name>
</gene>
<dbReference type="HOGENOM" id="CLU_3205071_0_0_5"/>
<dbReference type="EMBL" id="APVH01000032">
    <property type="protein sequence ID" value="EPX80542.1"/>
    <property type="molecule type" value="Genomic_DNA"/>
</dbReference>
<accession>S9QLA6</accession>
<dbReference type="Proteomes" id="UP000015347">
    <property type="component" value="Unassembled WGS sequence"/>
</dbReference>
<name>S9QLA6_9RHOB</name>
<evidence type="ECO:0000313" key="1">
    <source>
        <dbReference type="EMBL" id="EPX80542.1"/>
    </source>
</evidence>
<organism evidence="1 2">
    <name type="scientific">Salipiger mucosus DSM 16094</name>
    <dbReference type="NCBI Taxonomy" id="1123237"/>
    <lineage>
        <taxon>Bacteria</taxon>
        <taxon>Pseudomonadati</taxon>
        <taxon>Pseudomonadota</taxon>
        <taxon>Alphaproteobacteria</taxon>
        <taxon>Rhodobacterales</taxon>
        <taxon>Roseobacteraceae</taxon>
        <taxon>Salipiger</taxon>
    </lineage>
</organism>
<reference evidence="2" key="1">
    <citation type="journal article" date="2014" name="Stand. Genomic Sci.">
        <title>Genome sequence of the exopolysaccharide-producing Salipiger mucosus type strain (DSM 16094(T)), a moderately halophilic member of the Roseobacter clade.</title>
        <authorList>
            <person name="Riedel T."/>
            <person name="Spring S."/>
            <person name="Fiebig A."/>
            <person name="Petersen J."/>
            <person name="Kyrpides N.C."/>
            <person name="Goker M."/>
            <person name="Klenk H.P."/>
        </authorList>
    </citation>
    <scope>NUCLEOTIDE SEQUENCE [LARGE SCALE GENOMIC DNA]</scope>
    <source>
        <strain evidence="2">DSM 16094</strain>
    </source>
</reference>
<dbReference type="AlphaFoldDB" id="S9QLA6"/>
<sequence length="45" mass="4489">MTDARLPVTRGFARLTSDIAAPLGPGAAAASPLAPRVAVVFGGRI</sequence>
<protein>
    <submittedName>
        <fullName evidence="1">Uncharacterized protein</fullName>
    </submittedName>
</protein>
<keyword evidence="2" id="KW-1185">Reference proteome</keyword>
<evidence type="ECO:0000313" key="2">
    <source>
        <dbReference type="Proteomes" id="UP000015347"/>
    </source>
</evidence>